<dbReference type="HOGENOM" id="CLU_619539_0_0_12"/>
<evidence type="ECO:0000313" key="3">
    <source>
        <dbReference type="Proteomes" id="UP000006048"/>
    </source>
</evidence>
<dbReference type="EMBL" id="CP002959">
    <property type="protein sequence ID" value="AFM10920.1"/>
    <property type="molecule type" value="Genomic_DNA"/>
</dbReference>
<proteinExistence type="predicted"/>
<accession>I4B0W3</accession>
<dbReference type="AlphaFoldDB" id="I4B0W3"/>
<dbReference type="RefSeq" id="WP_014801441.1">
    <property type="nucleotide sequence ID" value="NC_018020.1"/>
</dbReference>
<evidence type="ECO:0000313" key="2">
    <source>
        <dbReference type="EMBL" id="AFM10920.1"/>
    </source>
</evidence>
<feature type="region of interest" description="Disordered" evidence="1">
    <location>
        <begin position="105"/>
        <end position="124"/>
    </location>
</feature>
<sequence length="442" mass="48596">MEIGLAVLLFVCMTALLYVILSLKITRQVDLQIKEFYKTRIHNDMKEFYRDMEGYTVMFDSRIERLQNLLRRGDELARSAEGERVAQPAPVAPLVEEPAPIVKAARPRSPVQAKAKKLSPAEQRKAAKAAAALAAEEKKRALKKSRAAARVEPVPAKSQQLKAAAEPAAPRPEPLPAAKPMVAPAAYFDERAETADDSAIAEELMRDLYERDEFSVGRTKQPEQQQKVVIPAKIKIAESTDESAENPAMMNFLSSIGKAIKPMVFGEKPAAAKPAAAAAAKSEPTIARSMPAPPEEPQSDFAAVLRRAEQIKAEKKAERERAEISARAEFYATGDNFQPRAEVAASRPARVAESSVPETPRFMAASADRTFQVQAAPRNTLAVKELDAHTKGFLIDSLVQDSGYRKQALKALTENNVSLEEIARLSKIDIGELELMRQLGRF</sequence>
<gene>
    <name evidence="2" type="ordered locus">Turpa_0260</name>
</gene>
<dbReference type="KEGG" id="tpx:Turpa_0260"/>
<reference evidence="2 3" key="1">
    <citation type="submission" date="2012-06" db="EMBL/GenBank/DDBJ databases">
        <title>The complete chromosome of genome of Turneriella parva DSM 21527.</title>
        <authorList>
            <consortium name="US DOE Joint Genome Institute (JGI-PGF)"/>
            <person name="Lucas S."/>
            <person name="Han J."/>
            <person name="Lapidus A."/>
            <person name="Bruce D."/>
            <person name="Goodwin L."/>
            <person name="Pitluck S."/>
            <person name="Peters L."/>
            <person name="Kyrpides N."/>
            <person name="Mavromatis K."/>
            <person name="Ivanova N."/>
            <person name="Mikhailova N."/>
            <person name="Chertkov O."/>
            <person name="Detter J.C."/>
            <person name="Tapia R."/>
            <person name="Han C."/>
            <person name="Land M."/>
            <person name="Hauser L."/>
            <person name="Markowitz V."/>
            <person name="Cheng J.-F."/>
            <person name="Hugenholtz P."/>
            <person name="Woyke T."/>
            <person name="Wu D."/>
            <person name="Gronow S."/>
            <person name="Wellnitz S."/>
            <person name="Brambilla E."/>
            <person name="Klenk H.-P."/>
            <person name="Eisen J.A."/>
        </authorList>
    </citation>
    <scope>NUCLEOTIDE SEQUENCE [LARGE SCALE GENOMIC DNA]</scope>
    <source>
        <strain evidence="3">ATCC BAA-1111 / DSM 21527 / NCTC 11395 / H</strain>
    </source>
</reference>
<evidence type="ECO:0000256" key="1">
    <source>
        <dbReference type="SAM" id="MobiDB-lite"/>
    </source>
</evidence>
<organism evidence="2 3">
    <name type="scientific">Turneriella parva (strain ATCC BAA-1111 / DSM 21527 / NCTC 11395 / H)</name>
    <name type="common">Leptospira parva</name>
    <dbReference type="NCBI Taxonomy" id="869212"/>
    <lineage>
        <taxon>Bacteria</taxon>
        <taxon>Pseudomonadati</taxon>
        <taxon>Spirochaetota</taxon>
        <taxon>Spirochaetia</taxon>
        <taxon>Leptospirales</taxon>
        <taxon>Leptospiraceae</taxon>
        <taxon>Turneriella</taxon>
    </lineage>
</organism>
<name>I4B0W3_TURPD</name>
<feature type="region of interest" description="Disordered" evidence="1">
    <location>
        <begin position="144"/>
        <end position="178"/>
    </location>
</feature>
<dbReference type="Proteomes" id="UP000006048">
    <property type="component" value="Chromosome"/>
</dbReference>
<keyword evidence="3" id="KW-1185">Reference proteome</keyword>
<dbReference type="STRING" id="869212.Turpa_0260"/>
<protein>
    <submittedName>
        <fullName evidence="2">Uncharacterized protein</fullName>
    </submittedName>
</protein>